<comment type="caution">
    <text evidence="1">The sequence shown here is derived from an EMBL/GenBank/DDBJ whole genome shotgun (WGS) entry which is preliminary data.</text>
</comment>
<dbReference type="Gene3D" id="3.30.1930.10">
    <property type="entry name" value="capsid protein of prophage domain"/>
    <property type="match status" value="1"/>
</dbReference>
<dbReference type="EMBL" id="NOKA02000079">
    <property type="protein sequence ID" value="RDY28650.1"/>
    <property type="molecule type" value="Genomic_DNA"/>
</dbReference>
<keyword evidence="2" id="KW-1185">Reference proteome</keyword>
<accession>A0A371J793</accession>
<sequence length="354" mass="39688">MDFTKTLTLLAAVEQMPPITTFLKDRYFPTNDVTDIFTTEEVLVEYKDGNKKLAPFVSPRKNGVTMLRDGYNIKSYAPANIAPKRPLYVDDLKKKGFGEALFSKLTPEQRQMALILKDTSEMDEMITRREESMAAETMLTNGCVMHHYADKGDEYEEKEIRFYDDTSNPAVYTPSLDWDSDTADLIEDIYQMILMLIQKGNAATEVILGTAVVNPFINNEKIQKLLDIRNYNIGSVEPMELPTGASRIAQIVVKGHKVDILSYAATYENKSGEDTLYIPSNKVIVTAPAAGRTAYGAVTQVEQSDGEMHTYTGKRIPHYVASAENNSRSITLTSCPLLMPNRKNPWIVADVLTK</sequence>
<gene>
    <name evidence="1" type="ORF">CG710_019270</name>
</gene>
<proteinExistence type="predicted"/>
<dbReference type="Pfam" id="PF03864">
    <property type="entry name" value="Phage_cap_E"/>
    <property type="match status" value="1"/>
</dbReference>
<dbReference type="InterPro" id="IPR005564">
    <property type="entry name" value="Major_capsid_GpE"/>
</dbReference>
<dbReference type="Gene3D" id="3.15.30.10">
    <property type="entry name" value="putative capsid protein of prophage domain like"/>
    <property type="match status" value="1"/>
</dbReference>
<protein>
    <submittedName>
        <fullName evidence="1">Major capsid protein</fullName>
    </submittedName>
</protein>
<dbReference type="AlphaFoldDB" id="A0A371J793"/>
<evidence type="ECO:0000313" key="2">
    <source>
        <dbReference type="Proteomes" id="UP000216411"/>
    </source>
</evidence>
<name>A0A371J793_9FIRM</name>
<dbReference type="RefSeq" id="WP_094375911.1">
    <property type="nucleotide sequence ID" value="NZ_NOKA02000079.1"/>
</dbReference>
<reference evidence="1 2" key="1">
    <citation type="journal article" date="2017" name="Genome Announc.">
        <title>Draft Genome Sequence of a Sporulating and Motile Strain of Lachnotalea glycerini Isolated from Water in Quebec City, Canada.</title>
        <authorList>
            <person name="Maheux A.F."/>
            <person name="Boudreau D.K."/>
            <person name="Berube E."/>
            <person name="Boissinot M."/>
            <person name="Raymond F."/>
            <person name="Brodeur S."/>
            <person name="Corbeil J."/>
            <person name="Isabel S."/>
            <person name="Omar R.F."/>
            <person name="Bergeron M.G."/>
        </authorList>
    </citation>
    <scope>NUCLEOTIDE SEQUENCE [LARGE SCALE GENOMIC DNA]</scope>
    <source>
        <strain evidence="1 2">CCRI-19302</strain>
    </source>
</reference>
<dbReference type="Proteomes" id="UP000216411">
    <property type="component" value="Unassembled WGS sequence"/>
</dbReference>
<organism evidence="1 2">
    <name type="scientific">Lachnotalea glycerini</name>
    <dbReference type="NCBI Taxonomy" id="1763509"/>
    <lineage>
        <taxon>Bacteria</taxon>
        <taxon>Bacillati</taxon>
        <taxon>Bacillota</taxon>
        <taxon>Clostridia</taxon>
        <taxon>Lachnospirales</taxon>
        <taxon>Lachnospiraceae</taxon>
        <taxon>Lachnotalea</taxon>
    </lineage>
</organism>
<evidence type="ECO:0000313" key="1">
    <source>
        <dbReference type="EMBL" id="RDY28650.1"/>
    </source>
</evidence>
<dbReference type="OrthoDB" id="5449178at2"/>